<evidence type="ECO:0008006" key="4">
    <source>
        <dbReference type="Google" id="ProtNLM"/>
    </source>
</evidence>
<proteinExistence type="predicted"/>
<reference evidence="2 3" key="1">
    <citation type="submission" date="2018-03" db="EMBL/GenBank/DDBJ databases">
        <title>Mesoflavibacter sp. HG37 and Mesoflavibacter sp. HG96 sp.nov., two marine bacteria isolated from seawater of Western Pacific Ocean.</title>
        <authorList>
            <person name="Cheng H."/>
            <person name="Wu Y.-H."/>
            <person name="Guo L.-L."/>
            <person name="Xu X.-W."/>
        </authorList>
    </citation>
    <scope>NUCLEOTIDE SEQUENCE [LARGE SCALE GENOMIC DNA]</scope>
    <source>
        <strain evidence="2 3">KCTC 32269</strain>
    </source>
</reference>
<evidence type="ECO:0000313" key="3">
    <source>
        <dbReference type="Proteomes" id="UP000238426"/>
    </source>
</evidence>
<dbReference type="OrthoDB" id="1123018at2"/>
<evidence type="ECO:0000256" key="1">
    <source>
        <dbReference type="SAM" id="Coils"/>
    </source>
</evidence>
<comment type="caution">
    <text evidence="2">The sequence shown here is derived from an EMBL/GenBank/DDBJ whole genome shotgun (WGS) entry which is preliminary data.</text>
</comment>
<name>A0A2T1N9R7_9FLAO</name>
<dbReference type="Pfam" id="PF20027">
    <property type="entry name" value="DUF6435"/>
    <property type="match status" value="1"/>
</dbReference>
<dbReference type="EMBL" id="PXOQ01000009">
    <property type="protein sequence ID" value="PSG88582.1"/>
    <property type="molecule type" value="Genomic_DNA"/>
</dbReference>
<evidence type="ECO:0000313" key="2">
    <source>
        <dbReference type="EMBL" id="PSG88582.1"/>
    </source>
</evidence>
<protein>
    <recommendedName>
        <fullName evidence="4">Lacal_2735 family protein</fullName>
    </recommendedName>
</protein>
<keyword evidence="1" id="KW-0175">Coiled coil</keyword>
<dbReference type="NCBIfam" id="NF033487">
    <property type="entry name" value="Lacal_2735_fam"/>
    <property type="match status" value="1"/>
</dbReference>
<dbReference type="RefSeq" id="WP_106463722.1">
    <property type="nucleotide sequence ID" value="NZ_PXOQ01000009.1"/>
</dbReference>
<organism evidence="2 3">
    <name type="scientific">Aurantibacter aestuarii</name>
    <dbReference type="NCBI Taxonomy" id="1266046"/>
    <lineage>
        <taxon>Bacteria</taxon>
        <taxon>Pseudomonadati</taxon>
        <taxon>Bacteroidota</taxon>
        <taxon>Flavobacteriia</taxon>
        <taxon>Flavobacteriales</taxon>
        <taxon>Flavobacteriaceae</taxon>
        <taxon>Aurantibacter</taxon>
    </lineage>
</organism>
<dbReference type="AlphaFoldDB" id="A0A2T1N9R7"/>
<gene>
    <name evidence="2" type="ORF">C7H52_09825</name>
</gene>
<feature type="coiled-coil region" evidence="1">
    <location>
        <begin position="4"/>
        <end position="56"/>
    </location>
</feature>
<accession>A0A2T1N9R7</accession>
<dbReference type="InterPro" id="IPR045493">
    <property type="entry name" value="DUF6435"/>
</dbReference>
<keyword evidence="3" id="KW-1185">Reference proteome</keyword>
<sequence length="56" mass="6574">MFGLFKKKTELEKLELQHKKLLEEAFKLSKTNRSASDQKQLEAQQVLDKIEALQNK</sequence>
<dbReference type="Proteomes" id="UP000238426">
    <property type="component" value="Unassembled WGS sequence"/>
</dbReference>